<gene>
    <name evidence="5" type="ORF">BST27_04755</name>
</gene>
<feature type="domain" description="HTH araC/xylS-type" evidence="4">
    <location>
        <begin position="234"/>
        <end position="335"/>
    </location>
</feature>
<keyword evidence="2" id="KW-0238">DNA-binding</keyword>
<dbReference type="InterPro" id="IPR050204">
    <property type="entry name" value="AraC_XylS_family_regulators"/>
</dbReference>
<keyword evidence="6" id="KW-1185">Reference proteome</keyword>
<dbReference type="InterPro" id="IPR018060">
    <property type="entry name" value="HTH_AraC"/>
</dbReference>
<evidence type="ECO:0000256" key="1">
    <source>
        <dbReference type="ARBA" id="ARBA00023015"/>
    </source>
</evidence>
<reference evidence="5 6" key="1">
    <citation type="submission" date="2017-02" db="EMBL/GenBank/DDBJ databases">
        <title>The new phylogeny of genus Mycobacterium.</title>
        <authorList>
            <person name="Tortoli E."/>
            <person name="Trovato A."/>
            <person name="Cirillo D.M."/>
        </authorList>
    </citation>
    <scope>NUCLEOTIDE SEQUENCE [LARGE SCALE GENOMIC DNA]</scope>
    <source>
        <strain evidence="5 6">DSM 44049</strain>
    </source>
</reference>
<dbReference type="GO" id="GO:0043565">
    <property type="term" value="F:sequence-specific DNA binding"/>
    <property type="evidence" value="ECO:0007669"/>
    <property type="project" value="InterPro"/>
</dbReference>
<keyword evidence="1" id="KW-0805">Transcription regulation</keyword>
<organism evidence="5 6">
    <name type="scientific">Mycobacterium intermedium</name>
    <dbReference type="NCBI Taxonomy" id="28445"/>
    <lineage>
        <taxon>Bacteria</taxon>
        <taxon>Bacillati</taxon>
        <taxon>Actinomycetota</taxon>
        <taxon>Actinomycetes</taxon>
        <taxon>Mycobacteriales</taxon>
        <taxon>Mycobacteriaceae</taxon>
        <taxon>Mycobacterium</taxon>
        <taxon>Mycobacterium simiae complex</taxon>
    </lineage>
</organism>
<dbReference type="RefSeq" id="WP_170062269.1">
    <property type="nucleotide sequence ID" value="NZ_CBCRZH010000008.1"/>
</dbReference>
<dbReference type="SUPFAM" id="SSF46689">
    <property type="entry name" value="Homeodomain-like"/>
    <property type="match status" value="2"/>
</dbReference>
<dbReference type="InterPro" id="IPR035418">
    <property type="entry name" value="AraC-bd_2"/>
</dbReference>
<dbReference type="PANTHER" id="PTHR46796">
    <property type="entry name" value="HTH-TYPE TRANSCRIPTIONAL ACTIVATOR RHAS-RELATED"/>
    <property type="match status" value="1"/>
</dbReference>
<accession>A0A1T3VYY6</accession>
<dbReference type="PROSITE" id="PS01124">
    <property type="entry name" value="HTH_ARAC_FAMILY_2"/>
    <property type="match status" value="1"/>
</dbReference>
<keyword evidence="3" id="KW-0804">Transcription</keyword>
<protein>
    <recommendedName>
        <fullName evidence="4">HTH araC/xylS-type domain-containing protein</fullName>
    </recommendedName>
</protein>
<dbReference type="GO" id="GO:0003700">
    <property type="term" value="F:DNA-binding transcription factor activity"/>
    <property type="evidence" value="ECO:0007669"/>
    <property type="project" value="InterPro"/>
</dbReference>
<evidence type="ECO:0000256" key="3">
    <source>
        <dbReference type="ARBA" id="ARBA00023163"/>
    </source>
</evidence>
<evidence type="ECO:0000313" key="6">
    <source>
        <dbReference type="Proteomes" id="UP000192739"/>
    </source>
</evidence>
<dbReference type="SMART" id="SM00342">
    <property type="entry name" value="HTH_ARAC"/>
    <property type="match status" value="1"/>
</dbReference>
<evidence type="ECO:0000259" key="4">
    <source>
        <dbReference type="PROSITE" id="PS01124"/>
    </source>
</evidence>
<evidence type="ECO:0000313" key="5">
    <source>
        <dbReference type="EMBL" id="ORB09668.1"/>
    </source>
</evidence>
<proteinExistence type="predicted"/>
<dbReference type="Pfam" id="PF12833">
    <property type="entry name" value="HTH_18"/>
    <property type="match status" value="1"/>
</dbReference>
<dbReference type="PANTHER" id="PTHR46796:SF12">
    <property type="entry name" value="HTH-TYPE DNA-BINDING TRANSCRIPTIONAL ACTIVATOR EUTR"/>
    <property type="match status" value="1"/>
</dbReference>
<dbReference type="Pfam" id="PF14525">
    <property type="entry name" value="AraC_binding_2"/>
    <property type="match status" value="1"/>
</dbReference>
<dbReference type="EMBL" id="MVHT01000008">
    <property type="protein sequence ID" value="ORB09668.1"/>
    <property type="molecule type" value="Genomic_DNA"/>
</dbReference>
<dbReference type="InterPro" id="IPR009057">
    <property type="entry name" value="Homeodomain-like_sf"/>
</dbReference>
<dbReference type="Gene3D" id="1.10.10.60">
    <property type="entry name" value="Homeodomain-like"/>
    <property type="match status" value="1"/>
</dbReference>
<comment type="caution">
    <text evidence="5">The sequence shown here is derived from an EMBL/GenBank/DDBJ whole genome shotgun (WGS) entry which is preliminary data.</text>
</comment>
<dbReference type="Proteomes" id="UP000192739">
    <property type="component" value="Unassembled WGS sequence"/>
</dbReference>
<dbReference type="AlphaFoldDB" id="A0A1T3VYY6"/>
<name>A0A1T3VYY6_MYCIE</name>
<evidence type="ECO:0000256" key="2">
    <source>
        <dbReference type="ARBA" id="ARBA00023125"/>
    </source>
</evidence>
<sequence>MTTGLGTGDEATDAEHAEWTFESSDAGTAHRHLTASLGRHAFKVSGNGRGLCVRHSVAAMRGIGVHRLTYGAASVDLQPDPSANHIVVVQPRRGRISAVGGSIGVVAKPGIPIVLDVGRQYRLHWAERALASKLVIDKQFARAVAADRHGVPETRLTLSFDLSCPTSAHATIVWSRLVSLISAQAEAANSAELSTLTEYHLARSAVAALLDCFPAAVRVDTQRRSPQASAASVARAIAYIETHAAAPITLRDIADSVGLSPRALQIAFRRYRDMSPMEYVRAERLRRAYADLRDAHPDSTTVAAVAGRWGYYNPGRFATEFRQAFGRYPREILASE</sequence>